<dbReference type="Gene3D" id="3.20.20.10">
    <property type="entry name" value="Alanine racemase"/>
    <property type="match status" value="1"/>
</dbReference>
<comment type="similarity">
    <text evidence="1">Belongs to the DSD1 family.</text>
</comment>
<dbReference type="Gene3D" id="2.40.37.20">
    <property type="entry name" value="D-serine dehydratase-like domain"/>
    <property type="match status" value="1"/>
</dbReference>
<keyword evidence="5" id="KW-1185">Reference proteome</keyword>
<dbReference type="InterPro" id="IPR026956">
    <property type="entry name" value="D-ser_dehydrat-like_dom"/>
</dbReference>
<comment type="caution">
    <text evidence="4">The sequence shown here is derived from an EMBL/GenBank/DDBJ whole genome shotgun (WGS) entry which is preliminary data.</text>
</comment>
<reference evidence="4 5" key="1">
    <citation type="submission" date="2021-03" db="EMBL/GenBank/DDBJ databases">
        <title>Sequencing the genomes of 1000 actinobacteria strains.</title>
        <authorList>
            <person name="Klenk H.-P."/>
        </authorList>
    </citation>
    <scope>NUCLEOTIDE SEQUENCE [LARGE SCALE GENOMIC DNA]</scope>
    <source>
        <strain evidence="4 5">DSM 45256</strain>
    </source>
</reference>
<organism evidence="4 5">
    <name type="scientific">Pseudonocardia parietis</name>
    <dbReference type="NCBI Taxonomy" id="570936"/>
    <lineage>
        <taxon>Bacteria</taxon>
        <taxon>Bacillati</taxon>
        <taxon>Actinomycetota</taxon>
        <taxon>Actinomycetes</taxon>
        <taxon>Pseudonocardiales</taxon>
        <taxon>Pseudonocardiaceae</taxon>
        <taxon>Pseudonocardia</taxon>
    </lineage>
</organism>
<dbReference type="PANTHER" id="PTHR28004">
    <property type="entry name" value="ZGC:162816-RELATED"/>
    <property type="match status" value="1"/>
</dbReference>
<feature type="domain" description="D-serine dehydratase-like" evidence="3">
    <location>
        <begin position="234"/>
        <end position="321"/>
    </location>
</feature>
<protein>
    <submittedName>
        <fullName evidence="4">D-serine deaminase-like pyridoxal phosphate-dependent protein</fullName>
    </submittedName>
</protein>
<dbReference type="SMART" id="SM01119">
    <property type="entry name" value="D-ser_dehydrat"/>
    <property type="match status" value="1"/>
</dbReference>
<evidence type="ECO:0000256" key="2">
    <source>
        <dbReference type="ARBA" id="ARBA00023239"/>
    </source>
</evidence>
<proteinExistence type="inferred from homology"/>
<dbReference type="Pfam" id="PF14031">
    <property type="entry name" value="D-ser_dehydrat"/>
    <property type="match status" value="1"/>
</dbReference>
<dbReference type="InterPro" id="IPR001608">
    <property type="entry name" value="Ala_racemase_N"/>
</dbReference>
<keyword evidence="2" id="KW-0456">Lyase</keyword>
<name>A0ABS4W0C1_9PSEU</name>
<dbReference type="EMBL" id="JAGINU010000001">
    <property type="protein sequence ID" value="MBP2369650.1"/>
    <property type="molecule type" value="Genomic_DNA"/>
</dbReference>
<dbReference type="RefSeq" id="WP_210031965.1">
    <property type="nucleotide sequence ID" value="NZ_JAGINU010000001.1"/>
</dbReference>
<evidence type="ECO:0000259" key="3">
    <source>
        <dbReference type="SMART" id="SM01119"/>
    </source>
</evidence>
<evidence type="ECO:0000313" key="4">
    <source>
        <dbReference type="EMBL" id="MBP2369650.1"/>
    </source>
</evidence>
<dbReference type="Pfam" id="PF01168">
    <property type="entry name" value="Ala_racemase_N"/>
    <property type="match status" value="1"/>
</dbReference>
<dbReference type="InterPro" id="IPR051466">
    <property type="entry name" value="D-amino_acid_metab_enzyme"/>
</dbReference>
<gene>
    <name evidence="4" type="ORF">JOF36_005346</name>
</gene>
<dbReference type="Proteomes" id="UP001519295">
    <property type="component" value="Unassembled WGS sequence"/>
</dbReference>
<dbReference type="SUPFAM" id="SSF51419">
    <property type="entry name" value="PLP-binding barrel"/>
    <property type="match status" value="1"/>
</dbReference>
<dbReference type="InterPro" id="IPR029066">
    <property type="entry name" value="PLP-binding_barrel"/>
</dbReference>
<accession>A0ABS4W0C1</accession>
<dbReference type="PANTHER" id="PTHR28004:SF2">
    <property type="entry name" value="D-SERINE DEHYDRATASE"/>
    <property type="match status" value="1"/>
</dbReference>
<evidence type="ECO:0000313" key="5">
    <source>
        <dbReference type="Proteomes" id="UP001519295"/>
    </source>
</evidence>
<dbReference type="InterPro" id="IPR042208">
    <property type="entry name" value="D-ser_dehydrat-like_sf"/>
</dbReference>
<sequence length="340" mass="34825">MRLADLTTPALLVDAGALEANLADMAAAHPGPQLRPHVKAHKTTALAARQTAHGHHGFTCATVREVEGMAAAGLGADLLLANEVLDARRLGAVVAAGARVTLAIDSPETLRAAVDGGVREVLIDVNIGLPRCGIAPEHAGALADTARAAGLSVRGVMGYEGHLQLLTDAAERARLTTECTDRLLAAHADVGGDVISGGGTGTHAHNTACTEIQAGSYALMDTAYTAAGLPFRQALTVLSTVVSTTAPAGDAPGWAVADAGLKAFGMDHGNPSVPGAAVWFCSDEHLTFAADVPPRAGDRVRVVPAHIDPTVALHERMHVVDGAGPDAEVLDTWAVDLRGW</sequence>
<evidence type="ECO:0000256" key="1">
    <source>
        <dbReference type="ARBA" id="ARBA00005323"/>
    </source>
</evidence>